<keyword evidence="1" id="KW-0677">Repeat</keyword>
<comment type="caution">
    <text evidence="4">The sequence shown here is derived from an EMBL/GenBank/DDBJ whole genome shotgun (WGS) entry which is preliminary data.</text>
</comment>
<dbReference type="Gene3D" id="1.25.40.10">
    <property type="entry name" value="Tetratricopeptide repeat domain"/>
    <property type="match status" value="4"/>
</dbReference>
<reference evidence="4" key="1">
    <citation type="submission" date="2011-01" db="EMBL/GenBank/DDBJ databases">
        <authorList>
            <person name="Muzny D."/>
            <person name="Qin X."/>
            <person name="Buhay C."/>
            <person name="Dugan-Rocha S."/>
            <person name="Ding Y."/>
            <person name="Chen G."/>
            <person name="Hawes A."/>
            <person name="Holder M."/>
            <person name="Jhangiani S."/>
            <person name="Johnson A."/>
            <person name="Khan Z."/>
            <person name="Li Z."/>
            <person name="Liu W."/>
            <person name="Liu X."/>
            <person name="Perez L."/>
            <person name="Shen H."/>
            <person name="Wang Q."/>
            <person name="Watt J."/>
            <person name="Xi L."/>
            <person name="Xin Y."/>
            <person name="Zhou J."/>
            <person name="Deng J."/>
            <person name="Jiang H."/>
            <person name="Liu Y."/>
            <person name="Qu J."/>
            <person name="Song X.-Z."/>
            <person name="Zhang L."/>
            <person name="Villasana D."/>
            <person name="Johnson A."/>
            <person name="Liu J."/>
            <person name="Liyanage D."/>
            <person name="Lorensuhewa L."/>
            <person name="Robinson T."/>
            <person name="Song A."/>
            <person name="Song B.-B."/>
            <person name="Dinh H."/>
            <person name="Thornton R."/>
            <person name="Coyle M."/>
            <person name="Francisco L."/>
            <person name="Jackson L."/>
            <person name="Javaid M."/>
            <person name="Korchina V."/>
            <person name="Kovar C."/>
            <person name="Mata R."/>
            <person name="Mathew T."/>
            <person name="Ngo R."/>
            <person name="Nguyen L."/>
            <person name="Nguyen N."/>
            <person name="Okwuonu G."/>
            <person name="Ongeri F."/>
            <person name="Pham C."/>
            <person name="Simmons D."/>
            <person name="Wilczek-Boney K."/>
            <person name="Hale W."/>
            <person name="Jakkamsetti A."/>
            <person name="Pham P."/>
            <person name="Ruth R."/>
            <person name="San Lucas F."/>
            <person name="Warren J."/>
            <person name="Zhang J."/>
            <person name="Zhao Z."/>
            <person name="Zhou C."/>
            <person name="Zhu D."/>
            <person name="Lee S."/>
            <person name="Bess C."/>
            <person name="Blankenburg K."/>
            <person name="Forbes L."/>
            <person name="Fu Q."/>
            <person name="Gubbala S."/>
            <person name="Hirani K."/>
            <person name="Jayaseelan J.C."/>
            <person name="Lara F."/>
            <person name="Munidasa M."/>
            <person name="Palculict T."/>
            <person name="Patil S."/>
            <person name="Pu L.-L."/>
            <person name="Saada N."/>
            <person name="Tang L."/>
            <person name="Weissenberger G."/>
            <person name="Zhu Y."/>
            <person name="Hemphill L."/>
            <person name="Shang Y."/>
            <person name="Youmans B."/>
            <person name="Ayvaz T."/>
            <person name="Ross M."/>
            <person name="Santibanez J."/>
            <person name="Aqrawi P."/>
            <person name="Gross S."/>
            <person name="Joshi V."/>
            <person name="Fowler G."/>
            <person name="Nazareth L."/>
            <person name="Reid J."/>
            <person name="Worley K."/>
            <person name="Petrosino J."/>
            <person name="Highlander S."/>
            <person name="Gibbs R."/>
        </authorList>
    </citation>
    <scope>NUCLEOTIDE SEQUENCE [LARGE SCALE GENOMIC DNA]</scope>
    <source>
        <strain evidence="4">ATCC 33269</strain>
    </source>
</reference>
<evidence type="ECO:0000256" key="2">
    <source>
        <dbReference type="ARBA" id="ARBA00022803"/>
    </source>
</evidence>
<dbReference type="SUPFAM" id="SSF50494">
    <property type="entry name" value="Trypsin-like serine proteases"/>
    <property type="match status" value="1"/>
</dbReference>
<dbReference type="PANTHER" id="PTHR44858">
    <property type="entry name" value="TETRATRICOPEPTIDE REPEAT PROTEIN 6"/>
    <property type="match status" value="1"/>
</dbReference>
<keyword evidence="5" id="KW-1185">Reference proteome</keyword>
<dbReference type="eggNOG" id="COG0265">
    <property type="taxonomic scope" value="Bacteria"/>
</dbReference>
<evidence type="ECO:0000313" key="4">
    <source>
        <dbReference type="EMBL" id="EFZ36416.1"/>
    </source>
</evidence>
<name>E7RT65_9BACT</name>
<dbReference type="Gene3D" id="2.40.10.120">
    <property type="match status" value="1"/>
</dbReference>
<dbReference type="SUPFAM" id="SSF48452">
    <property type="entry name" value="TPR-like"/>
    <property type="match status" value="2"/>
</dbReference>
<evidence type="ECO:0000256" key="3">
    <source>
        <dbReference type="SAM" id="SignalP"/>
    </source>
</evidence>
<keyword evidence="2" id="KW-0802">TPR repeat</keyword>
<organism evidence="4 5">
    <name type="scientific">Hoylesella oralis ATCC 33269</name>
    <dbReference type="NCBI Taxonomy" id="873533"/>
    <lineage>
        <taxon>Bacteria</taxon>
        <taxon>Pseudomonadati</taxon>
        <taxon>Bacteroidota</taxon>
        <taxon>Bacteroidia</taxon>
        <taxon>Bacteroidales</taxon>
        <taxon>Prevotellaceae</taxon>
        <taxon>Hoylesella</taxon>
    </lineage>
</organism>
<protein>
    <submittedName>
        <fullName evidence="4">Tetratricopeptide repeat protein</fullName>
    </submittedName>
</protein>
<evidence type="ECO:0000313" key="5">
    <source>
        <dbReference type="Proteomes" id="UP000005580"/>
    </source>
</evidence>
<dbReference type="AlphaFoldDB" id="E7RT65"/>
<sequence length="560" mass="62648">MKPVKINVCRIVLSTVAFLWCMEGGAQSAAVQKAAKSVFTLTTFKSDGSLIASSHGVFVGNNGEAVSSWTPFVGADSAVVIDANGHKMPVDVMIGTNEIYDICKFRVKGKTVAAKMAATSATVNSKVWLVGYSLKKPEIIPMNVLSVEKFMDRYNYYIFTGTAPENTVSCPFVNQNGEVIGLLQQSATSSDIHATDVRFADDFKVQTGLDVSNKVIQQTGIRLEMPHNEEQALVLLVMSSQGNPKQYRQYVDDFIHLFPTSVDGYRSLAQIEVTEGKLQAANDIMQTAIAKVTKKDEAHSEFAKIIYQEQIYRRDSTFTLWTLDKALDEAQKAYSINPQPVYLHQQAQIIFAKGDYRQALNIFTELTKTPLRNSELYFEAAQCKIQLKAPHIEVMELLDSAIAVCPKPLTNISAPYFLARGAAYDDAGEYRKALVDYNQYDSLMYGRADYTFYYARYKCELKLRQYQQALNDIAHVALLNRQEPTYLAELSSLQLRVNRYDDAIATADLCIQLEPTYTDPYIIKGLALMQKGDKDDGRKVLGKAKELGDSRAQGYLDKYK</sequence>
<dbReference type="PANTHER" id="PTHR44858:SF1">
    <property type="entry name" value="UDP-N-ACETYLGLUCOSAMINE--PEPTIDE N-ACETYLGLUCOSAMINYLTRANSFERASE SPINDLY-RELATED"/>
    <property type="match status" value="1"/>
</dbReference>
<proteinExistence type="predicted"/>
<feature type="signal peptide" evidence="3">
    <location>
        <begin position="1"/>
        <end position="28"/>
    </location>
</feature>
<dbReference type="STRING" id="28134.SAMN05444288_0847"/>
<gene>
    <name evidence="4" type="ORF">HMPREF0663_12483</name>
</gene>
<keyword evidence="3" id="KW-0732">Signal</keyword>
<evidence type="ECO:0000256" key="1">
    <source>
        <dbReference type="ARBA" id="ARBA00022737"/>
    </source>
</evidence>
<dbReference type="InterPro" id="IPR009003">
    <property type="entry name" value="Peptidase_S1_PA"/>
</dbReference>
<dbReference type="RefSeq" id="WP_004370729.1">
    <property type="nucleotide sequence ID" value="NZ_GL833119.1"/>
</dbReference>
<dbReference type="Proteomes" id="UP000005580">
    <property type="component" value="Unassembled WGS sequence"/>
</dbReference>
<dbReference type="HOGENOM" id="CLU_032898_0_0_10"/>
<dbReference type="InterPro" id="IPR050498">
    <property type="entry name" value="Ycf3"/>
</dbReference>
<dbReference type="eggNOG" id="COG0457">
    <property type="taxonomic scope" value="Bacteria"/>
</dbReference>
<dbReference type="InterPro" id="IPR011990">
    <property type="entry name" value="TPR-like_helical_dom_sf"/>
</dbReference>
<accession>E7RT65</accession>
<dbReference type="EMBL" id="AEPE02000006">
    <property type="protein sequence ID" value="EFZ36416.1"/>
    <property type="molecule type" value="Genomic_DNA"/>
</dbReference>
<feature type="chain" id="PRO_5003223989" evidence="3">
    <location>
        <begin position="29"/>
        <end position="560"/>
    </location>
</feature>